<sequence length="346" mass="38275">MQYIVLKVYLWAAPTLEDPHADVSYTFVTLMPLSHVCSTVEEAIWLLLSRCKRAAEASVSLLTSVGQLSALVSPIRPSSDARVQELQRSLLDVSASRLPARPRRHEMNGVLPLPVRLVISNALHLLSLSLRRTNITPLIVGYWRIFYLPSVTQRDTIHDSLTFDPILGSMGKSQSPHEGRQEDGQIAESRTHPIYALVIEPLPDEIERGCFYHSASYICYGKRDPNINTVDDDTQGNVPLPQFHFCKTPTAAIAAPLPFSTQPATPIDDVNNGVSVAASVPASHQSRPPAIVISPPTDIAQEELHPAHPHEYSMSPSHRAHWGWGVCYIWSRTIHGKMVEPATGRT</sequence>
<evidence type="ECO:0000313" key="1">
    <source>
        <dbReference type="EMBL" id="KIJ10994.1"/>
    </source>
</evidence>
<proteinExistence type="predicted"/>
<protein>
    <submittedName>
        <fullName evidence="1">Uncharacterized protein</fullName>
    </submittedName>
</protein>
<reference evidence="2" key="2">
    <citation type="submission" date="2015-01" db="EMBL/GenBank/DDBJ databases">
        <title>Evolutionary Origins and Diversification of the Mycorrhizal Mutualists.</title>
        <authorList>
            <consortium name="DOE Joint Genome Institute"/>
            <consortium name="Mycorrhizal Genomics Consortium"/>
            <person name="Kohler A."/>
            <person name="Kuo A."/>
            <person name="Nagy L.G."/>
            <person name="Floudas D."/>
            <person name="Copeland A."/>
            <person name="Barry K.W."/>
            <person name="Cichocki N."/>
            <person name="Veneault-Fourrey C."/>
            <person name="LaButti K."/>
            <person name="Lindquist E.A."/>
            <person name="Lipzen A."/>
            <person name="Lundell T."/>
            <person name="Morin E."/>
            <person name="Murat C."/>
            <person name="Riley R."/>
            <person name="Ohm R."/>
            <person name="Sun H."/>
            <person name="Tunlid A."/>
            <person name="Henrissat B."/>
            <person name="Grigoriev I.V."/>
            <person name="Hibbett D.S."/>
            <person name="Martin F."/>
        </authorList>
    </citation>
    <scope>NUCLEOTIDE SEQUENCE [LARGE SCALE GENOMIC DNA]</scope>
    <source>
        <strain evidence="2">ATCC 200175</strain>
    </source>
</reference>
<dbReference type="OrthoDB" id="10650703at2759"/>
<keyword evidence="2" id="KW-1185">Reference proteome</keyword>
<dbReference type="AlphaFoldDB" id="A0A0C9SS68"/>
<dbReference type="Proteomes" id="UP000053647">
    <property type="component" value="Unassembled WGS sequence"/>
</dbReference>
<evidence type="ECO:0000313" key="2">
    <source>
        <dbReference type="Proteomes" id="UP000053647"/>
    </source>
</evidence>
<dbReference type="HOGENOM" id="CLU_801933_0_0_1"/>
<organism evidence="1 2">
    <name type="scientific">Paxillus involutus ATCC 200175</name>
    <dbReference type="NCBI Taxonomy" id="664439"/>
    <lineage>
        <taxon>Eukaryota</taxon>
        <taxon>Fungi</taxon>
        <taxon>Dikarya</taxon>
        <taxon>Basidiomycota</taxon>
        <taxon>Agaricomycotina</taxon>
        <taxon>Agaricomycetes</taxon>
        <taxon>Agaricomycetidae</taxon>
        <taxon>Boletales</taxon>
        <taxon>Paxilineae</taxon>
        <taxon>Paxillaceae</taxon>
        <taxon>Paxillus</taxon>
    </lineage>
</organism>
<dbReference type="EMBL" id="KN819390">
    <property type="protein sequence ID" value="KIJ10994.1"/>
    <property type="molecule type" value="Genomic_DNA"/>
</dbReference>
<name>A0A0C9SS68_PAXIN</name>
<accession>A0A0C9SS68</accession>
<reference evidence="1 2" key="1">
    <citation type="submission" date="2014-06" db="EMBL/GenBank/DDBJ databases">
        <authorList>
            <consortium name="DOE Joint Genome Institute"/>
            <person name="Kuo A."/>
            <person name="Kohler A."/>
            <person name="Nagy L.G."/>
            <person name="Floudas D."/>
            <person name="Copeland A."/>
            <person name="Barry K.W."/>
            <person name="Cichocki N."/>
            <person name="Veneault-Fourrey C."/>
            <person name="LaButti K."/>
            <person name="Lindquist E.A."/>
            <person name="Lipzen A."/>
            <person name="Lundell T."/>
            <person name="Morin E."/>
            <person name="Murat C."/>
            <person name="Sun H."/>
            <person name="Tunlid A."/>
            <person name="Henrissat B."/>
            <person name="Grigoriev I.V."/>
            <person name="Hibbett D.S."/>
            <person name="Martin F."/>
            <person name="Nordberg H.P."/>
            <person name="Cantor M.N."/>
            <person name="Hua S.X."/>
        </authorList>
    </citation>
    <scope>NUCLEOTIDE SEQUENCE [LARGE SCALE GENOMIC DNA]</scope>
    <source>
        <strain evidence="1 2">ATCC 200175</strain>
    </source>
</reference>
<gene>
    <name evidence="1" type="ORF">PAXINDRAFT_16085</name>
</gene>